<evidence type="ECO:0000313" key="3">
    <source>
        <dbReference type="Proteomes" id="UP001159363"/>
    </source>
</evidence>
<dbReference type="EMBL" id="JARBHB010000013">
    <property type="protein sequence ID" value="KAJ8870387.1"/>
    <property type="molecule type" value="Genomic_DNA"/>
</dbReference>
<feature type="compositionally biased region" description="Basic and acidic residues" evidence="1">
    <location>
        <begin position="21"/>
        <end position="32"/>
    </location>
</feature>
<evidence type="ECO:0000256" key="1">
    <source>
        <dbReference type="SAM" id="MobiDB-lite"/>
    </source>
</evidence>
<feature type="region of interest" description="Disordered" evidence="1">
    <location>
        <begin position="121"/>
        <end position="160"/>
    </location>
</feature>
<accession>A0ABQ9GFS8</accession>
<name>A0ABQ9GFS8_9NEOP</name>
<protein>
    <submittedName>
        <fullName evidence="2">Uncharacterized protein</fullName>
    </submittedName>
</protein>
<proteinExistence type="predicted"/>
<evidence type="ECO:0000313" key="2">
    <source>
        <dbReference type="EMBL" id="KAJ8870387.1"/>
    </source>
</evidence>
<feature type="region of interest" description="Disordered" evidence="1">
    <location>
        <begin position="1"/>
        <end position="77"/>
    </location>
</feature>
<gene>
    <name evidence="2" type="ORF">PR048_029408</name>
</gene>
<comment type="caution">
    <text evidence="2">The sequence shown here is derived from an EMBL/GenBank/DDBJ whole genome shotgun (WGS) entry which is preliminary data.</text>
</comment>
<keyword evidence="3" id="KW-1185">Reference proteome</keyword>
<feature type="compositionally biased region" description="Basic and acidic residues" evidence="1">
    <location>
        <begin position="140"/>
        <end position="155"/>
    </location>
</feature>
<dbReference type="Proteomes" id="UP001159363">
    <property type="component" value="Chromosome 12"/>
</dbReference>
<sequence length="230" mass="25194">MRMLPVSVKRGEYGAAPEYTGRGKRDIPEKTRPPAASCDTIPTRGNLGSTPPEIEPGSPRWEASSLTAKSPRPPTSSLNVWDSRADYQARKLAEAEREVTWLGQLSVACVIESLCRSMGMTKRAGKGKGGSMEPKGVSMEQRRNARVREAGEPRENPSTNDIVRHDLHMRKSGSDPAGNRTRFAWVGGLIQTVHNKASVSKLQNPEMVSFKSACDKFYDPFSRGVHTTAA</sequence>
<reference evidence="2 3" key="1">
    <citation type="submission" date="2023-02" db="EMBL/GenBank/DDBJ databases">
        <title>LHISI_Scaffold_Assembly.</title>
        <authorList>
            <person name="Stuart O.P."/>
            <person name="Cleave R."/>
            <person name="Magrath M.J.L."/>
            <person name="Mikheyev A.S."/>
        </authorList>
    </citation>
    <scope>NUCLEOTIDE SEQUENCE [LARGE SCALE GENOMIC DNA]</scope>
    <source>
        <strain evidence="2">Daus_M_001</strain>
        <tissue evidence="2">Leg muscle</tissue>
    </source>
</reference>
<organism evidence="2 3">
    <name type="scientific">Dryococelus australis</name>
    <dbReference type="NCBI Taxonomy" id="614101"/>
    <lineage>
        <taxon>Eukaryota</taxon>
        <taxon>Metazoa</taxon>
        <taxon>Ecdysozoa</taxon>
        <taxon>Arthropoda</taxon>
        <taxon>Hexapoda</taxon>
        <taxon>Insecta</taxon>
        <taxon>Pterygota</taxon>
        <taxon>Neoptera</taxon>
        <taxon>Polyneoptera</taxon>
        <taxon>Phasmatodea</taxon>
        <taxon>Verophasmatodea</taxon>
        <taxon>Anareolatae</taxon>
        <taxon>Phasmatidae</taxon>
        <taxon>Eurycanthinae</taxon>
        <taxon>Dryococelus</taxon>
    </lineage>
</organism>